<proteinExistence type="predicted"/>
<evidence type="ECO:0000313" key="1">
    <source>
        <dbReference type="EMBL" id="KAJ7314207.1"/>
    </source>
</evidence>
<dbReference type="Proteomes" id="UP001218218">
    <property type="component" value="Unassembled WGS sequence"/>
</dbReference>
<organism evidence="1 2">
    <name type="scientific">Mycena albidolilacea</name>
    <dbReference type="NCBI Taxonomy" id="1033008"/>
    <lineage>
        <taxon>Eukaryota</taxon>
        <taxon>Fungi</taxon>
        <taxon>Dikarya</taxon>
        <taxon>Basidiomycota</taxon>
        <taxon>Agaricomycotina</taxon>
        <taxon>Agaricomycetes</taxon>
        <taxon>Agaricomycetidae</taxon>
        <taxon>Agaricales</taxon>
        <taxon>Marasmiineae</taxon>
        <taxon>Mycenaceae</taxon>
        <taxon>Mycena</taxon>
    </lineage>
</organism>
<protein>
    <submittedName>
        <fullName evidence="1">Uncharacterized protein</fullName>
    </submittedName>
</protein>
<reference evidence="1" key="1">
    <citation type="submission" date="2023-03" db="EMBL/GenBank/DDBJ databases">
        <title>Massive genome expansion in bonnet fungi (Mycena s.s.) driven by repeated elements and novel gene families across ecological guilds.</title>
        <authorList>
            <consortium name="Lawrence Berkeley National Laboratory"/>
            <person name="Harder C.B."/>
            <person name="Miyauchi S."/>
            <person name="Viragh M."/>
            <person name="Kuo A."/>
            <person name="Thoen E."/>
            <person name="Andreopoulos B."/>
            <person name="Lu D."/>
            <person name="Skrede I."/>
            <person name="Drula E."/>
            <person name="Henrissat B."/>
            <person name="Morin E."/>
            <person name="Kohler A."/>
            <person name="Barry K."/>
            <person name="LaButti K."/>
            <person name="Morin E."/>
            <person name="Salamov A."/>
            <person name="Lipzen A."/>
            <person name="Mereny Z."/>
            <person name="Hegedus B."/>
            <person name="Baldrian P."/>
            <person name="Stursova M."/>
            <person name="Weitz H."/>
            <person name="Taylor A."/>
            <person name="Grigoriev I.V."/>
            <person name="Nagy L.G."/>
            <person name="Martin F."/>
            <person name="Kauserud H."/>
        </authorList>
    </citation>
    <scope>NUCLEOTIDE SEQUENCE</scope>
    <source>
        <strain evidence="1">CBHHK002</strain>
    </source>
</reference>
<sequence length="114" mass="13081">MLPVICDGLPHRTRRLRRAILRMALSAQYARASRLLRASISRNSRVTLRRDMAILSPSRRPRRRVPWRKRCVLVLLIPFFFLSHPSPGSSPPRPIPIHAIRPDPPLCLLPPSGR</sequence>
<name>A0AAD6ZAI6_9AGAR</name>
<gene>
    <name evidence="1" type="ORF">DFH08DRAFT_972953</name>
</gene>
<dbReference type="EMBL" id="JARIHO010000068">
    <property type="protein sequence ID" value="KAJ7314207.1"/>
    <property type="molecule type" value="Genomic_DNA"/>
</dbReference>
<accession>A0AAD6ZAI6</accession>
<comment type="caution">
    <text evidence="1">The sequence shown here is derived from an EMBL/GenBank/DDBJ whole genome shotgun (WGS) entry which is preliminary data.</text>
</comment>
<keyword evidence="2" id="KW-1185">Reference proteome</keyword>
<dbReference type="AlphaFoldDB" id="A0AAD6ZAI6"/>
<evidence type="ECO:0000313" key="2">
    <source>
        <dbReference type="Proteomes" id="UP001218218"/>
    </source>
</evidence>